<gene>
    <name evidence="1" type="primary">5</name>
    <name evidence="1" type="ORF">SEA_ZUKO_5</name>
</gene>
<dbReference type="Gene3D" id="3.40.50.2000">
    <property type="entry name" value="Glycogen Phosphorylase B"/>
    <property type="match status" value="1"/>
</dbReference>
<keyword evidence="1" id="KW-0808">Transferase</keyword>
<evidence type="ECO:0000313" key="2">
    <source>
        <dbReference type="Proteomes" id="UP000327392"/>
    </source>
</evidence>
<name>A0A5J6D7D2_9CAUD</name>
<dbReference type="KEGG" id="vg:77931359"/>
<reference evidence="1 2" key="1">
    <citation type="submission" date="2019-07" db="EMBL/GenBank/DDBJ databases">
        <authorList>
            <person name="Mandava P."/>
            <person name="Ferry J.C."/>
            <person name="Fallon S.M."/>
            <person name="Hajdenberg M."/>
            <person name="Sharma E."/>
            <person name="Shaffer C.D."/>
            <person name="Weston-Hafer K.A."/>
            <person name="Garlena R.A."/>
            <person name="Russell D.A."/>
            <person name="Pope W.H."/>
            <person name="Jacobs-Sera D."/>
            <person name="Hatfull G.F."/>
        </authorList>
    </citation>
    <scope>NUCLEOTIDE SEQUENCE [LARGE SCALE GENOMIC DNA]</scope>
</reference>
<dbReference type="SUPFAM" id="SSF53756">
    <property type="entry name" value="UDP-Glycosyltransferase/glycogen phosphorylase"/>
    <property type="match status" value="1"/>
</dbReference>
<dbReference type="Proteomes" id="UP000327392">
    <property type="component" value="Segment"/>
</dbReference>
<keyword evidence="2" id="KW-1185">Reference proteome</keyword>
<organism evidence="1 2">
    <name type="scientific">Streptomyces phage Zuko</name>
    <dbReference type="NCBI Taxonomy" id="2601695"/>
    <lineage>
        <taxon>Viruses</taxon>
        <taxon>Duplodnaviria</taxon>
        <taxon>Heunggongvirae</taxon>
        <taxon>Uroviricota</taxon>
        <taxon>Caudoviricetes</taxon>
        <taxon>Zukovirus</taxon>
        <taxon>Zukovirus zuko</taxon>
    </lineage>
</organism>
<dbReference type="GO" id="GO:0016740">
    <property type="term" value="F:transferase activity"/>
    <property type="evidence" value="ECO:0007669"/>
    <property type="project" value="UniProtKB-KW"/>
</dbReference>
<dbReference type="EMBL" id="MN204493">
    <property type="protein sequence ID" value="QEQ93583.1"/>
    <property type="molecule type" value="Genomic_DNA"/>
</dbReference>
<dbReference type="RefSeq" id="YP_010655496.1">
    <property type="nucleotide sequence ID" value="NC_070829.1"/>
</dbReference>
<sequence>MSEATTQPLRIWGWAADSSGCQAYRIRFPFMAMKEMDPTLVLGIGTTIRPEAKELADVIIGQRVCMKGPSSLWVRWAKEGQKKLVYELDDDLWNIDPSNERAYYYFNDRDLQRRLLENIKLAHVVTVSTPELAEMVWEKTRHPNIHVIPNAVPAWLTDHEPGQNHHVGWGGSPTHHGDFGLLRQGMKKFLQHNPDKTFHTIGMDYAEWMKLPKGQCVHTPWVPTPEDFFRTIDYLVGVAPLADTVFNRSKSDIKFLELAALGIPTLASDVAPYRSIKDGDTGVLIKNDHEWGRTLKATVDEPETFHEMGERARQYVVENRTTTHTAPMWYNAITS</sequence>
<proteinExistence type="predicted"/>
<dbReference type="GeneID" id="77931359"/>
<accession>A0A5J6D7D2</accession>
<protein>
    <submittedName>
        <fullName evidence="1">Glycosyltransferase</fullName>
    </submittedName>
</protein>
<evidence type="ECO:0000313" key="1">
    <source>
        <dbReference type="EMBL" id="QEQ93583.1"/>
    </source>
</evidence>